<dbReference type="OrthoDB" id="1689420at2759"/>
<name>A0A371FV55_MUCPR</name>
<sequence>MKRIFLEKLFPNPKQHQSRRRYLLIQYFYEGLILMDRSMIDSTSGRALMNKTPTTTRNLIFNMADNTQQFGVRGFSTSRVVNEGLENKITELTSLIRWLAIGQHHTSPPTRVCDIYASVEHPTNTCPTLQETEPNGAIVAAMMGGQQYGQPHNQYSNQRYSSMQDIPQNQQRYQPPIPKYQAPPFRQQQPLQQNNSSPSLEDLVKHMTTINFQFQQNMTTTIQDLQTQIGQLATIVNQLFAYATIDQTSSTSQPEQSKQENLS</sequence>
<accession>A0A371FV55</accession>
<feature type="compositionally biased region" description="Low complexity" evidence="1">
    <location>
        <begin position="187"/>
        <end position="198"/>
    </location>
</feature>
<evidence type="ECO:0000313" key="3">
    <source>
        <dbReference type="Proteomes" id="UP000257109"/>
    </source>
</evidence>
<protein>
    <submittedName>
        <fullName evidence="2">Uncharacterized protein</fullName>
    </submittedName>
</protein>
<evidence type="ECO:0000256" key="1">
    <source>
        <dbReference type="SAM" id="MobiDB-lite"/>
    </source>
</evidence>
<comment type="caution">
    <text evidence="2">The sequence shown here is derived from an EMBL/GenBank/DDBJ whole genome shotgun (WGS) entry which is preliminary data.</text>
</comment>
<reference evidence="2" key="1">
    <citation type="submission" date="2018-05" db="EMBL/GenBank/DDBJ databases">
        <title>Draft genome of Mucuna pruriens seed.</title>
        <authorList>
            <person name="Nnadi N.E."/>
            <person name="Vos R."/>
            <person name="Hasami M.H."/>
            <person name="Devisetty U.K."/>
            <person name="Aguiy J.C."/>
        </authorList>
    </citation>
    <scope>NUCLEOTIDE SEQUENCE [LARGE SCALE GENOMIC DNA]</scope>
    <source>
        <strain evidence="2">JCA_2017</strain>
    </source>
</reference>
<feature type="region of interest" description="Disordered" evidence="1">
    <location>
        <begin position="165"/>
        <end position="198"/>
    </location>
</feature>
<gene>
    <name evidence="2" type="ORF">CR513_37069</name>
</gene>
<organism evidence="2 3">
    <name type="scientific">Mucuna pruriens</name>
    <name type="common">Velvet bean</name>
    <name type="synonym">Dolichos pruriens</name>
    <dbReference type="NCBI Taxonomy" id="157652"/>
    <lineage>
        <taxon>Eukaryota</taxon>
        <taxon>Viridiplantae</taxon>
        <taxon>Streptophyta</taxon>
        <taxon>Embryophyta</taxon>
        <taxon>Tracheophyta</taxon>
        <taxon>Spermatophyta</taxon>
        <taxon>Magnoliopsida</taxon>
        <taxon>eudicotyledons</taxon>
        <taxon>Gunneridae</taxon>
        <taxon>Pentapetalae</taxon>
        <taxon>rosids</taxon>
        <taxon>fabids</taxon>
        <taxon>Fabales</taxon>
        <taxon>Fabaceae</taxon>
        <taxon>Papilionoideae</taxon>
        <taxon>50 kb inversion clade</taxon>
        <taxon>NPAAA clade</taxon>
        <taxon>indigoferoid/millettioid clade</taxon>
        <taxon>Phaseoleae</taxon>
        <taxon>Mucuna</taxon>
    </lineage>
</organism>
<proteinExistence type="predicted"/>
<dbReference type="Proteomes" id="UP000257109">
    <property type="component" value="Unassembled WGS sequence"/>
</dbReference>
<feature type="non-terminal residue" evidence="2">
    <location>
        <position position="1"/>
    </location>
</feature>
<keyword evidence="3" id="KW-1185">Reference proteome</keyword>
<dbReference type="EMBL" id="QJKJ01007707">
    <property type="protein sequence ID" value="RDX82172.1"/>
    <property type="molecule type" value="Genomic_DNA"/>
</dbReference>
<evidence type="ECO:0000313" key="2">
    <source>
        <dbReference type="EMBL" id="RDX82172.1"/>
    </source>
</evidence>
<dbReference type="AlphaFoldDB" id="A0A371FV55"/>